<dbReference type="EMBL" id="VUJU01002086">
    <property type="protein sequence ID" value="KAF0762629.1"/>
    <property type="molecule type" value="Genomic_DNA"/>
</dbReference>
<name>A0A6G0YX29_APHCR</name>
<evidence type="ECO:0000313" key="3">
    <source>
        <dbReference type="Proteomes" id="UP000478052"/>
    </source>
</evidence>
<keyword evidence="3" id="KW-1185">Reference proteome</keyword>
<dbReference type="Proteomes" id="UP000478052">
    <property type="component" value="Unassembled WGS sequence"/>
</dbReference>
<evidence type="ECO:0000256" key="1">
    <source>
        <dbReference type="SAM" id="Coils"/>
    </source>
</evidence>
<reference evidence="2 3" key="1">
    <citation type="submission" date="2019-08" db="EMBL/GenBank/DDBJ databases">
        <title>Whole genome of Aphis craccivora.</title>
        <authorList>
            <person name="Voronova N.V."/>
            <person name="Shulinski R.S."/>
            <person name="Bandarenka Y.V."/>
            <person name="Zhorov D.G."/>
            <person name="Warner D."/>
        </authorList>
    </citation>
    <scope>NUCLEOTIDE SEQUENCE [LARGE SCALE GENOMIC DNA]</scope>
    <source>
        <strain evidence="2">180601</strain>
        <tissue evidence="2">Whole Body</tissue>
    </source>
</reference>
<protein>
    <recommendedName>
        <fullName evidence="4">Reverse transcriptase domain-containing protein</fullName>
    </recommendedName>
</protein>
<dbReference type="PANTHER" id="PTHR47510">
    <property type="entry name" value="REVERSE TRANSCRIPTASE DOMAIN-CONTAINING PROTEIN"/>
    <property type="match status" value="1"/>
</dbReference>
<evidence type="ECO:0000313" key="2">
    <source>
        <dbReference type="EMBL" id="KAF0762629.1"/>
    </source>
</evidence>
<dbReference type="PANTHER" id="PTHR47510:SF3">
    <property type="entry name" value="ENDO_EXONUCLEASE_PHOSPHATASE DOMAIN-CONTAINING PROTEIN"/>
    <property type="match status" value="1"/>
</dbReference>
<comment type="caution">
    <text evidence="2">The sequence shown here is derived from an EMBL/GenBank/DDBJ whole genome shotgun (WGS) entry which is preliminary data.</text>
</comment>
<feature type="coiled-coil region" evidence="1">
    <location>
        <begin position="50"/>
        <end position="77"/>
    </location>
</feature>
<gene>
    <name evidence="2" type="ORF">FWK35_00008237</name>
</gene>
<dbReference type="OrthoDB" id="6610828at2759"/>
<evidence type="ECO:0008006" key="4">
    <source>
        <dbReference type="Google" id="ProtNLM"/>
    </source>
</evidence>
<accession>A0A6G0YX29</accession>
<sequence length="585" mass="66604">MSTKPSKSASSPSGLLTLDVFNNTIAEHQKTQKETLAQCKRLCEFTKCSVFDLKSENDKLEKIISSLSKRVQDLESANSGCRISSADTIPSILLEITERERCSRNVIIRGTQESSSSVLEDRSKEIAHKLVSGYNTNIRATYTDNMYRPISVTRDRTPGEREAIRLVYADLENRKRNETWLTSEISDSELGFAGFRVIRLDRNQNNSTSIRGGDVLTAIKNTRSFQPISLTVSNVEQHNFFRNNHGSILDLVFTNCNRVTVNLATEYLVIPDPYHSPLRVVFPSQSDKSVYTIEDAASVFNEALLHAIDLFVPTKTFKSLKFPAQTSPSLKNLIMEKNTIPFEFPSNCHFTLDDVQLALNSLKNTNSNGPDGISARLLFNCQDSIVYCLFLLFNQFLDEDIFPTSWKTCSVTLVFKSGDPSLVSNYRPISILLHYSKLFESIVYSSIKRSLNHILMNVEHSFRKEKSTFEHHIYVTVGRALKIPGFLKRNTTLFTSAIFLRSLYFSLVRSVLEYGSVVWYPYQAKDQLRLERVQNRFLSYAAFILKIDHPPHDPSSSFIYLISSYRSNCSLNNPLDRMLHLLNSF</sequence>
<proteinExistence type="predicted"/>
<organism evidence="2 3">
    <name type="scientific">Aphis craccivora</name>
    <name type="common">Cowpea aphid</name>
    <dbReference type="NCBI Taxonomy" id="307492"/>
    <lineage>
        <taxon>Eukaryota</taxon>
        <taxon>Metazoa</taxon>
        <taxon>Ecdysozoa</taxon>
        <taxon>Arthropoda</taxon>
        <taxon>Hexapoda</taxon>
        <taxon>Insecta</taxon>
        <taxon>Pterygota</taxon>
        <taxon>Neoptera</taxon>
        <taxon>Paraneoptera</taxon>
        <taxon>Hemiptera</taxon>
        <taxon>Sternorrhyncha</taxon>
        <taxon>Aphidomorpha</taxon>
        <taxon>Aphidoidea</taxon>
        <taxon>Aphididae</taxon>
        <taxon>Aphidini</taxon>
        <taxon>Aphis</taxon>
        <taxon>Aphis</taxon>
    </lineage>
</organism>
<keyword evidence="1" id="KW-0175">Coiled coil</keyword>
<dbReference type="AlphaFoldDB" id="A0A6G0YX29"/>